<reference evidence="2 3" key="1">
    <citation type="submission" date="2020-05" db="EMBL/GenBank/DDBJ databases">
        <title>Genome Sequencing of Type Strains.</title>
        <authorList>
            <person name="Lemaire J.F."/>
            <person name="Inderbitzin P."/>
            <person name="Gregorio O.A."/>
            <person name="Collins S.B."/>
            <person name="Wespe N."/>
            <person name="Knight-Connoni V."/>
        </authorList>
    </citation>
    <scope>NUCLEOTIDE SEQUENCE [LARGE SCALE GENOMIC DNA]</scope>
    <source>
        <strain evidence="2 3">ATCC 25174</strain>
    </source>
</reference>
<dbReference type="EMBL" id="JABMCI010000066">
    <property type="protein sequence ID" value="NUU18110.1"/>
    <property type="molecule type" value="Genomic_DNA"/>
</dbReference>
<dbReference type="PANTHER" id="PTHR11735:SF11">
    <property type="entry name" value="TRNA THREONYLCARBAMOYLADENOSINE BIOSYNTHESIS PROTEIN TSAB"/>
    <property type="match status" value="1"/>
</dbReference>
<organism evidence="2 3">
    <name type="scientific">Cellulomonas humilata</name>
    <dbReference type="NCBI Taxonomy" id="144055"/>
    <lineage>
        <taxon>Bacteria</taxon>
        <taxon>Bacillati</taxon>
        <taxon>Actinomycetota</taxon>
        <taxon>Actinomycetes</taxon>
        <taxon>Micrococcales</taxon>
        <taxon>Cellulomonadaceae</taxon>
        <taxon>Cellulomonas</taxon>
    </lineage>
</organism>
<evidence type="ECO:0000313" key="3">
    <source>
        <dbReference type="Proteomes" id="UP000565724"/>
    </source>
</evidence>
<evidence type="ECO:0000313" key="2">
    <source>
        <dbReference type="EMBL" id="NUU18110.1"/>
    </source>
</evidence>
<dbReference type="NCBIfam" id="TIGR03725">
    <property type="entry name" value="T6A_YeaZ"/>
    <property type="match status" value="1"/>
</dbReference>
<keyword evidence="2" id="KW-0808">Transferase</keyword>
<dbReference type="SUPFAM" id="SSF53067">
    <property type="entry name" value="Actin-like ATPase domain"/>
    <property type="match status" value="2"/>
</dbReference>
<dbReference type="InterPro" id="IPR000905">
    <property type="entry name" value="Gcp-like_dom"/>
</dbReference>
<protein>
    <submittedName>
        <fullName evidence="2">tRNA (Adenosine(37)-N6)-threonylcarbamoyltransferase complex dimerization subunit type 1 TsaB</fullName>
    </submittedName>
</protein>
<gene>
    <name evidence="2" type="primary">tsaB</name>
    <name evidence="2" type="ORF">HP550_12710</name>
</gene>
<dbReference type="InterPro" id="IPR043129">
    <property type="entry name" value="ATPase_NBD"/>
</dbReference>
<dbReference type="Proteomes" id="UP000565724">
    <property type="component" value="Unassembled WGS sequence"/>
</dbReference>
<dbReference type="GO" id="GO:0002949">
    <property type="term" value="P:tRNA threonylcarbamoyladenosine modification"/>
    <property type="evidence" value="ECO:0007669"/>
    <property type="project" value="InterPro"/>
</dbReference>
<evidence type="ECO:0000259" key="1">
    <source>
        <dbReference type="Pfam" id="PF00814"/>
    </source>
</evidence>
<dbReference type="Pfam" id="PF00814">
    <property type="entry name" value="TsaD"/>
    <property type="match status" value="1"/>
</dbReference>
<dbReference type="GO" id="GO:0016740">
    <property type="term" value="F:transferase activity"/>
    <property type="evidence" value="ECO:0007669"/>
    <property type="project" value="UniProtKB-KW"/>
</dbReference>
<name>A0A7Y6A1W8_9CELL</name>
<sequence>MPVLALDTSAAVAVALTDDAGVVLAARSDAQQRHHAELLAPMIADVLAEAGVDRRELTAVVVGTGPAPFTGLRVGLVTARTLALALGIPVHGVPSLDAVALQASRALPPGTDVLVVTDARRREVYWALYRLVEPGAIDVLAGPEVAAPADVAADPRTVGAVAIGRGALLYAEVLSGGATTDVLDPDPADLARLALARTAAGQPLGTEPLYLRRPDAVPQAARKRVLG</sequence>
<dbReference type="Gene3D" id="3.30.420.40">
    <property type="match status" value="2"/>
</dbReference>
<proteinExistence type="predicted"/>
<dbReference type="AlphaFoldDB" id="A0A7Y6A1W8"/>
<accession>A0A7Y6A1W8</accession>
<dbReference type="CDD" id="cd24032">
    <property type="entry name" value="ASKHA_NBD_TsaB"/>
    <property type="match status" value="1"/>
</dbReference>
<dbReference type="PANTHER" id="PTHR11735">
    <property type="entry name" value="TRNA N6-ADENOSINE THREONYLCARBAMOYLTRANSFERASE"/>
    <property type="match status" value="1"/>
</dbReference>
<feature type="domain" description="Gcp-like" evidence="1">
    <location>
        <begin position="32"/>
        <end position="153"/>
    </location>
</feature>
<dbReference type="InterPro" id="IPR022496">
    <property type="entry name" value="T6A_TsaB"/>
</dbReference>
<keyword evidence="3" id="KW-1185">Reference proteome</keyword>
<dbReference type="RefSeq" id="WP_175348036.1">
    <property type="nucleotide sequence ID" value="NZ_JABMCI010000066.1"/>
</dbReference>
<dbReference type="GO" id="GO:0005829">
    <property type="term" value="C:cytosol"/>
    <property type="evidence" value="ECO:0007669"/>
    <property type="project" value="TreeGrafter"/>
</dbReference>
<comment type="caution">
    <text evidence="2">The sequence shown here is derived from an EMBL/GenBank/DDBJ whole genome shotgun (WGS) entry which is preliminary data.</text>
</comment>